<evidence type="ECO:0000313" key="2">
    <source>
        <dbReference type="Proteomes" id="UP000758701"/>
    </source>
</evidence>
<dbReference type="EMBL" id="JAHSTP010000004">
    <property type="protein sequence ID" value="MBZ6152359.1"/>
    <property type="molecule type" value="Genomic_DNA"/>
</dbReference>
<evidence type="ECO:0000313" key="1">
    <source>
        <dbReference type="EMBL" id="MBZ6152359.1"/>
    </source>
</evidence>
<name>A0ABS7W474_STROV</name>
<dbReference type="Proteomes" id="UP000758701">
    <property type="component" value="Unassembled WGS sequence"/>
</dbReference>
<organism evidence="1 2">
    <name type="scientific">Streptomyces olivaceus</name>
    <dbReference type="NCBI Taxonomy" id="47716"/>
    <lineage>
        <taxon>Bacteria</taxon>
        <taxon>Bacillati</taxon>
        <taxon>Actinomycetota</taxon>
        <taxon>Actinomycetes</taxon>
        <taxon>Kitasatosporales</taxon>
        <taxon>Streptomycetaceae</taxon>
        <taxon>Streptomyces</taxon>
    </lineage>
</organism>
<dbReference type="RefSeq" id="WP_164711422.1">
    <property type="nucleotide sequence ID" value="NZ_BNEF01000003.1"/>
</dbReference>
<reference evidence="1 2" key="1">
    <citation type="submission" date="2021-06" db="EMBL/GenBank/DDBJ databases">
        <title>Ecological speciation of a Streptomyces species isolated from different habitats and geographic origins.</title>
        <authorList>
            <person name="Wang J."/>
        </authorList>
    </citation>
    <scope>NUCLEOTIDE SEQUENCE [LARGE SCALE GENOMIC DNA]</scope>
    <source>
        <strain evidence="1 2">FXJ8.012</strain>
    </source>
</reference>
<keyword evidence="2" id="KW-1185">Reference proteome</keyword>
<comment type="caution">
    <text evidence="1">The sequence shown here is derived from an EMBL/GenBank/DDBJ whole genome shotgun (WGS) entry which is preliminary data.</text>
</comment>
<accession>A0ABS7W474</accession>
<sequence>MAGRLPDGNMQALQQYPAVVALAECGILVEGVKVLNDLLADLGPPSS</sequence>
<gene>
    <name evidence="1" type="ORF">KVH32_14475</name>
</gene>
<protein>
    <submittedName>
        <fullName evidence="1">Uncharacterized protein</fullName>
    </submittedName>
</protein>
<proteinExistence type="predicted"/>